<name>A0A078MWM0_9MICC</name>
<dbReference type="AlphaFoldDB" id="A0A078MWM0"/>
<dbReference type="PATRIC" id="fig|1461584.3.peg.2556"/>
<protein>
    <submittedName>
        <fullName evidence="3">Uncharacterized protein</fullName>
    </submittedName>
</protein>
<evidence type="ECO:0000256" key="1">
    <source>
        <dbReference type="SAM" id="MobiDB-lite"/>
    </source>
</evidence>
<feature type="region of interest" description="Disordered" evidence="1">
    <location>
        <begin position="1"/>
        <end position="47"/>
    </location>
</feature>
<sequence length="187" mass="20040">MQEEKNPSWPADAGETAARLVPPTRPPQISGADPHSGAPYAPQEAPRRRVRGSVFTAGAWLIVGAAAGYGLAQIDFGPRPPEPSEMLTQAVTNCAVREEEGIELGDAGQSLTMDSQGTDYWSVGAEWADIDCVLRKLDVPDSVLSRMDNTRALDGRQTAQWGSLTASWGYHPDSGINIVIELVEAPE</sequence>
<dbReference type="EMBL" id="LN483071">
    <property type="protein sequence ID" value="CEA09216.1"/>
    <property type="molecule type" value="Genomic_DNA"/>
</dbReference>
<keyword evidence="2" id="KW-0472">Membrane</keyword>
<keyword evidence="2" id="KW-0812">Transmembrane</keyword>
<keyword evidence="2" id="KW-1133">Transmembrane helix</keyword>
<gene>
    <name evidence="3" type="ORF">BN1051_02583</name>
</gene>
<accession>A0A078MWM0</accession>
<proteinExistence type="predicted"/>
<reference evidence="3" key="1">
    <citation type="submission" date="2014-07" db="EMBL/GenBank/DDBJ databases">
        <authorList>
            <person name="Urmite Genomes Urmite Genomes"/>
        </authorList>
    </citation>
    <scope>NUCLEOTIDE SEQUENCE</scope>
    <source>
        <strain evidence="3">11W110_air</strain>
    </source>
</reference>
<organism evidence="3">
    <name type="scientific">Arthrobacter saudimassiliensis</name>
    <dbReference type="NCBI Taxonomy" id="1461584"/>
    <lineage>
        <taxon>Bacteria</taxon>
        <taxon>Bacillati</taxon>
        <taxon>Actinomycetota</taxon>
        <taxon>Actinomycetes</taxon>
        <taxon>Micrococcales</taxon>
        <taxon>Micrococcaceae</taxon>
        <taxon>Arthrobacter</taxon>
    </lineage>
</organism>
<evidence type="ECO:0000313" key="3">
    <source>
        <dbReference type="EMBL" id="CEA09216.1"/>
    </source>
</evidence>
<feature type="transmembrane region" description="Helical" evidence="2">
    <location>
        <begin position="54"/>
        <end position="72"/>
    </location>
</feature>
<evidence type="ECO:0000256" key="2">
    <source>
        <dbReference type="SAM" id="Phobius"/>
    </source>
</evidence>